<evidence type="ECO:0000313" key="2">
    <source>
        <dbReference type="EMBL" id="XFO70556.1"/>
    </source>
</evidence>
<dbReference type="InterPro" id="IPR011053">
    <property type="entry name" value="Single_hybrid_motif"/>
</dbReference>
<sequence>MSRVAIKVPELASKVTGKYACECEKIPLDMQEKEGLIFWLAELDDWVEEGEPICEGEVQKTTIQISAPCSGMIEKICLEDGDTFKFGDILGYIETEC</sequence>
<gene>
    <name evidence="2" type="ORF">SPACI_005550</name>
</gene>
<dbReference type="Pfam" id="PF00364">
    <property type="entry name" value="Biotin_lipoyl"/>
    <property type="match status" value="1"/>
</dbReference>
<accession>A0ABZ3IXY8</accession>
<organism evidence="2 3">
    <name type="scientific">Sporomusa acidovorans (strain ATCC 49682 / DSM 3132 / Mol)</name>
    <dbReference type="NCBI Taxonomy" id="1123286"/>
    <lineage>
        <taxon>Bacteria</taxon>
        <taxon>Bacillati</taxon>
        <taxon>Bacillota</taxon>
        <taxon>Negativicutes</taxon>
        <taxon>Selenomonadales</taxon>
        <taxon>Sporomusaceae</taxon>
        <taxon>Sporomusa</taxon>
    </lineage>
</organism>
<dbReference type="SUPFAM" id="SSF51230">
    <property type="entry name" value="Single hybrid motif"/>
    <property type="match status" value="1"/>
</dbReference>
<dbReference type="EMBL" id="CP155571">
    <property type="protein sequence ID" value="XFO70556.1"/>
    <property type="molecule type" value="Genomic_DNA"/>
</dbReference>
<dbReference type="CDD" id="cd06849">
    <property type="entry name" value="lipoyl_domain"/>
    <property type="match status" value="1"/>
</dbReference>
<keyword evidence="3" id="KW-1185">Reference proteome</keyword>
<reference evidence="2" key="1">
    <citation type="submission" date="2024-05" db="EMBL/GenBank/DDBJ databases">
        <title>Isolation and characterization of Sporomusa carbonis sp. nov., a carboxydotrophic hydrogenogen in the genus of Sporomusa isolated from a charcoal burning pile.</title>
        <authorList>
            <person name="Boeer T."/>
            <person name="Rosenbaum F."/>
            <person name="Eysell L."/>
            <person name="Mueller V."/>
            <person name="Daniel R."/>
            <person name="Poehlein A."/>
        </authorList>
    </citation>
    <scope>NUCLEOTIDE SEQUENCE [LARGE SCALE GENOMIC DNA]</scope>
    <source>
        <strain evidence="2">DSM 3132</strain>
    </source>
</reference>
<name>A0ABZ3IXY8_SPOA4</name>
<evidence type="ECO:0000313" key="3">
    <source>
        <dbReference type="Proteomes" id="UP000216052"/>
    </source>
</evidence>
<proteinExistence type="predicted"/>
<dbReference type="InterPro" id="IPR000089">
    <property type="entry name" value="Biotin_lipoyl"/>
</dbReference>
<protein>
    <recommendedName>
        <fullName evidence="1">Lipoyl-binding domain-containing protein</fullName>
    </recommendedName>
</protein>
<dbReference type="Proteomes" id="UP000216052">
    <property type="component" value="Chromosome"/>
</dbReference>
<evidence type="ECO:0000259" key="1">
    <source>
        <dbReference type="Pfam" id="PF00364"/>
    </source>
</evidence>
<dbReference type="RefSeq" id="WP_093794252.1">
    <property type="nucleotide sequence ID" value="NZ_CP155571.1"/>
</dbReference>
<dbReference type="Gene3D" id="2.40.50.100">
    <property type="match status" value="1"/>
</dbReference>
<feature type="domain" description="Lipoyl-binding" evidence="1">
    <location>
        <begin position="33"/>
        <end position="93"/>
    </location>
</feature>